<dbReference type="Gene3D" id="3.30.559.10">
    <property type="entry name" value="Chloramphenicol acetyltransferase-like domain"/>
    <property type="match status" value="2"/>
</dbReference>
<reference evidence="4 5" key="1">
    <citation type="journal article" date="2006" name="Science">
        <title>The genome of black cottonwood, Populus trichocarpa (Torr. &amp; Gray).</title>
        <authorList>
            <person name="Tuskan G.A."/>
            <person name="Difazio S."/>
            <person name="Jansson S."/>
            <person name="Bohlmann J."/>
            <person name="Grigoriev I."/>
            <person name="Hellsten U."/>
            <person name="Putnam N."/>
            <person name="Ralph S."/>
            <person name="Rombauts S."/>
            <person name="Salamov A."/>
            <person name="Schein J."/>
            <person name="Sterck L."/>
            <person name="Aerts A."/>
            <person name="Bhalerao R.R."/>
            <person name="Bhalerao R.P."/>
            <person name="Blaudez D."/>
            <person name="Boerjan W."/>
            <person name="Brun A."/>
            <person name="Brunner A."/>
            <person name="Busov V."/>
            <person name="Campbell M."/>
            <person name="Carlson J."/>
            <person name="Chalot M."/>
            <person name="Chapman J."/>
            <person name="Chen G.L."/>
            <person name="Cooper D."/>
            <person name="Coutinho P.M."/>
            <person name="Couturier J."/>
            <person name="Covert S."/>
            <person name="Cronk Q."/>
            <person name="Cunningham R."/>
            <person name="Davis J."/>
            <person name="Degroeve S."/>
            <person name="Dejardin A."/>
            <person name="Depamphilis C."/>
            <person name="Detter J."/>
            <person name="Dirks B."/>
            <person name="Dubchak I."/>
            <person name="Duplessis S."/>
            <person name="Ehlting J."/>
            <person name="Ellis B."/>
            <person name="Gendler K."/>
            <person name="Goodstein D."/>
            <person name="Gribskov M."/>
            <person name="Grimwood J."/>
            <person name="Groover A."/>
            <person name="Gunter L."/>
            <person name="Hamberger B."/>
            <person name="Heinze B."/>
            <person name="Helariutta Y."/>
            <person name="Henrissat B."/>
            <person name="Holligan D."/>
            <person name="Holt R."/>
            <person name="Huang W."/>
            <person name="Islam-Faridi N."/>
            <person name="Jones S."/>
            <person name="Jones-Rhoades M."/>
            <person name="Jorgensen R."/>
            <person name="Joshi C."/>
            <person name="Kangasjarvi J."/>
            <person name="Karlsson J."/>
            <person name="Kelleher C."/>
            <person name="Kirkpatrick R."/>
            <person name="Kirst M."/>
            <person name="Kohler A."/>
            <person name="Kalluri U."/>
            <person name="Larimer F."/>
            <person name="Leebens-Mack J."/>
            <person name="Leple J.C."/>
            <person name="Locascio P."/>
            <person name="Lou Y."/>
            <person name="Lucas S."/>
            <person name="Martin F."/>
            <person name="Montanini B."/>
            <person name="Napoli C."/>
            <person name="Nelson D.R."/>
            <person name="Nelson C."/>
            <person name="Nieminen K."/>
            <person name="Nilsson O."/>
            <person name="Pereda V."/>
            <person name="Peter G."/>
            <person name="Philippe R."/>
            <person name="Pilate G."/>
            <person name="Poliakov A."/>
            <person name="Razumovskaya J."/>
            <person name="Richardson P."/>
            <person name="Rinaldi C."/>
            <person name="Ritland K."/>
            <person name="Rouze P."/>
            <person name="Ryaboy D."/>
            <person name="Schmutz J."/>
            <person name="Schrader J."/>
            <person name="Segerman B."/>
            <person name="Shin H."/>
            <person name="Siddiqui A."/>
            <person name="Sterky F."/>
            <person name="Terry A."/>
            <person name="Tsai C.J."/>
            <person name="Uberbacher E."/>
            <person name="Unneberg P."/>
            <person name="Vahala J."/>
            <person name="Wall K."/>
            <person name="Wessler S."/>
            <person name="Yang G."/>
            <person name="Yin T."/>
            <person name="Douglas C."/>
            <person name="Marra M."/>
            <person name="Sandberg G."/>
            <person name="Van de Peer Y."/>
            <person name="Rokhsar D."/>
        </authorList>
    </citation>
    <scope>NUCLEOTIDE SEQUENCE [LARGE SCALE GENOMIC DNA]</scope>
    <source>
        <strain evidence="5">cv. Nisqually</strain>
    </source>
</reference>
<proteinExistence type="inferred from homology"/>
<evidence type="ECO:0000313" key="5">
    <source>
        <dbReference type="Proteomes" id="UP000006729"/>
    </source>
</evidence>
<dbReference type="PANTHER" id="PTHR31623:SF20">
    <property type="entry name" value="VINORINE SYNTHASE-LIKE"/>
    <property type="match status" value="1"/>
</dbReference>
<gene>
    <name evidence="4" type="ORF">POPTR_008G034400</name>
</gene>
<evidence type="ECO:0000256" key="3">
    <source>
        <dbReference type="ARBA" id="ARBA00023315"/>
    </source>
</evidence>
<dbReference type="Pfam" id="PF02458">
    <property type="entry name" value="Transferase"/>
    <property type="match status" value="1"/>
</dbReference>
<name>A0A2K1ZB11_POPTR</name>
<comment type="similarity">
    <text evidence="1">Belongs to the plant acyltransferase family.</text>
</comment>
<evidence type="ECO:0000256" key="2">
    <source>
        <dbReference type="ARBA" id="ARBA00022679"/>
    </source>
</evidence>
<dbReference type="InterPro" id="IPR023213">
    <property type="entry name" value="CAT-like_dom_sf"/>
</dbReference>
<sequence length="345" mass="38284">MVKIEVHVISREIIKPSSPTIHNLQPYKLCLLDQLTPTSYAPMMLFYPKSNEANMDDTQFLKHLKRSLSDTVLNVLYPFSGRVKTNMFVDRFDEGVSFMEARVNCSLSEFFEDPQIESLNQFLPCPPLAKESQDDVTLLIFQLSVFSCGGLALDGCMSHKLGDGGTASTLFSAYQGSSSCDFEALLPNLAKASLVFPPRNDVPRQLFSLMTNGLWKTTASQIKRFVFDAKTIETLMEKARGESDLKPSRTGALSGFLGKRYMAASLALSGSPRPCILRYVVNLRERTEPLLFDGTIGNLFRTVGAVSKPEAGLELHELAIIISESIAKMDHQDFLKSLQGDEGFN</sequence>
<dbReference type="AlphaFoldDB" id="A0A2K1ZB11"/>
<keyword evidence="5" id="KW-1185">Reference proteome</keyword>
<dbReference type="GO" id="GO:0016746">
    <property type="term" value="F:acyltransferase activity"/>
    <property type="evidence" value="ECO:0007669"/>
    <property type="project" value="UniProtKB-KW"/>
</dbReference>
<dbReference type="STRING" id="3694.A0A2K1ZB11"/>
<evidence type="ECO:0000256" key="1">
    <source>
        <dbReference type="ARBA" id="ARBA00009861"/>
    </source>
</evidence>
<organism evidence="4 5">
    <name type="scientific">Populus trichocarpa</name>
    <name type="common">Western balsam poplar</name>
    <name type="synonym">Populus balsamifera subsp. trichocarpa</name>
    <dbReference type="NCBI Taxonomy" id="3694"/>
    <lineage>
        <taxon>Eukaryota</taxon>
        <taxon>Viridiplantae</taxon>
        <taxon>Streptophyta</taxon>
        <taxon>Embryophyta</taxon>
        <taxon>Tracheophyta</taxon>
        <taxon>Spermatophyta</taxon>
        <taxon>Magnoliopsida</taxon>
        <taxon>eudicotyledons</taxon>
        <taxon>Gunneridae</taxon>
        <taxon>Pentapetalae</taxon>
        <taxon>rosids</taxon>
        <taxon>fabids</taxon>
        <taxon>Malpighiales</taxon>
        <taxon>Salicaceae</taxon>
        <taxon>Saliceae</taxon>
        <taxon>Populus</taxon>
    </lineage>
</organism>
<dbReference type="PANTHER" id="PTHR31623">
    <property type="entry name" value="F21J9.9"/>
    <property type="match status" value="1"/>
</dbReference>
<keyword evidence="3" id="KW-0012">Acyltransferase</keyword>
<accession>A0A2K1ZB11</accession>
<protein>
    <submittedName>
        <fullName evidence="4">Uncharacterized protein</fullName>
    </submittedName>
</protein>
<dbReference type="Proteomes" id="UP000006729">
    <property type="component" value="Chromosome 8"/>
</dbReference>
<dbReference type="InParanoid" id="A0A2K1ZB11"/>
<keyword evidence="2" id="KW-0808">Transferase</keyword>
<dbReference type="EMBL" id="CM009297">
    <property type="protein sequence ID" value="PNT22469.1"/>
    <property type="molecule type" value="Genomic_DNA"/>
</dbReference>
<evidence type="ECO:0000313" key="4">
    <source>
        <dbReference type="EMBL" id="PNT22469.1"/>
    </source>
</evidence>